<evidence type="ECO:0000313" key="3">
    <source>
        <dbReference type="Proteomes" id="UP000282515"/>
    </source>
</evidence>
<keyword evidence="1" id="KW-0812">Transmembrane</keyword>
<keyword evidence="3" id="KW-1185">Reference proteome</keyword>
<proteinExistence type="predicted"/>
<dbReference type="RefSeq" id="WP_341770336.1">
    <property type="nucleotide sequence ID" value="NZ_RDBF01000037.1"/>
</dbReference>
<sequence>MLGLGTAGTVILVGGALIIALVVALGLWLVAAPLVLVWLLALGAVGVRDRHGRNLAMRVGNRVGWSMTRRRGQNLYRGGPTTHGSFTPPGILATTKLHEARDAYDRPFAVIEYPAVGHYAVAVEVSPEGASLVDADQVDVWVAGWGQWLANLGQELGVVGAQVTVETAPDTGARLKREVQRRLDPNAPDLAKAVLGQVVHDYPAGASLDRAWVTVTFRGQSAAGPKRTTADVIADLASR</sequence>
<gene>
    <name evidence="2" type="ORF">D9V41_16115</name>
</gene>
<evidence type="ECO:0000256" key="1">
    <source>
        <dbReference type="SAM" id="Phobius"/>
    </source>
</evidence>
<feature type="transmembrane region" description="Helical" evidence="1">
    <location>
        <begin position="12"/>
        <end position="45"/>
    </location>
</feature>
<reference evidence="2 3" key="1">
    <citation type="submission" date="2018-10" db="EMBL/GenBank/DDBJ databases">
        <title>Aeromicrobium sp. 9W16Y-2 whole genome shotgun sequence.</title>
        <authorList>
            <person name="Li F."/>
        </authorList>
    </citation>
    <scope>NUCLEOTIDE SEQUENCE [LARGE SCALE GENOMIC DNA]</scope>
    <source>
        <strain evidence="2 3">9W16Y-2</strain>
    </source>
</reference>
<evidence type="ECO:0000313" key="2">
    <source>
        <dbReference type="EMBL" id="RLV53451.1"/>
    </source>
</evidence>
<organism evidence="2 3">
    <name type="scientific">Aeromicrobium phragmitis</name>
    <dbReference type="NCBI Taxonomy" id="2478914"/>
    <lineage>
        <taxon>Bacteria</taxon>
        <taxon>Bacillati</taxon>
        <taxon>Actinomycetota</taxon>
        <taxon>Actinomycetes</taxon>
        <taxon>Propionibacteriales</taxon>
        <taxon>Nocardioidaceae</taxon>
        <taxon>Aeromicrobium</taxon>
    </lineage>
</organism>
<dbReference type="NCBIfam" id="NF042935">
    <property type="entry name" value="SCO6880_fam"/>
    <property type="match status" value="1"/>
</dbReference>
<dbReference type="AlphaFoldDB" id="A0A3L8PEB6"/>
<comment type="caution">
    <text evidence="2">The sequence shown here is derived from an EMBL/GenBank/DDBJ whole genome shotgun (WGS) entry which is preliminary data.</text>
</comment>
<accession>A0A3L8PEB6</accession>
<dbReference type="InterPro" id="IPR049978">
    <property type="entry name" value="SCO6880-like"/>
</dbReference>
<dbReference type="EMBL" id="RDBF01000037">
    <property type="protein sequence ID" value="RLV53451.1"/>
    <property type="molecule type" value="Genomic_DNA"/>
</dbReference>
<feature type="non-terminal residue" evidence="2">
    <location>
        <position position="239"/>
    </location>
</feature>
<name>A0A3L8PEB6_9ACTN</name>
<keyword evidence="1" id="KW-0472">Membrane</keyword>
<dbReference type="Proteomes" id="UP000282515">
    <property type="component" value="Unassembled WGS sequence"/>
</dbReference>
<protein>
    <submittedName>
        <fullName evidence="2">Uncharacterized protein</fullName>
    </submittedName>
</protein>
<keyword evidence="1" id="KW-1133">Transmembrane helix</keyword>